<evidence type="ECO:0000256" key="6">
    <source>
        <dbReference type="ARBA" id="ARBA00023125"/>
    </source>
</evidence>
<dbReference type="PANTHER" id="PTHR24388:SF38">
    <property type="entry name" value="PROTEIN SNAIL"/>
    <property type="match status" value="1"/>
</dbReference>
<accession>A0AAV7HVZ6</accession>
<dbReference type="GO" id="GO:0007417">
    <property type="term" value="P:central nervous system development"/>
    <property type="evidence" value="ECO:0007669"/>
    <property type="project" value="UniProtKB-ARBA"/>
</dbReference>
<keyword evidence="4 12" id="KW-0863">Zinc-finger</keyword>
<evidence type="ECO:0000259" key="14">
    <source>
        <dbReference type="PROSITE" id="PS50157"/>
    </source>
</evidence>
<dbReference type="Proteomes" id="UP000826195">
    <property type="component" value="Unassembled WGS sequence"/>
</dbReference>
<reference evidence="15 16" key="1">
    <citation type="journal article" date="2021" name="J. Hered.">
        <title>A chromosome-level genome assembly of the parasitoid wasp, Cotesia glomerata (Hymenoptera: Braconidae).</title>
        <authorList>
            <person name="Pinto B.J."/>
            <person name="Weis J.J."/>
            <person name="Gamble T."/>
            <person name="Ode P.J."/>
            <person name="Paul R."/>
            <person name="Zaspel J.M."/>
        </authorList>
    </citation>
    <scope>NUCLEOTIDE SEQUENCE [LARGE SCALE GENOMIC DNA]</scope>
    <source>
        <strain evidence="15">CgM1</strain>
    </source>
</reference>
<keyword evidence="7" id="KW-0539">Nucleus</keyword>
<evidence type="ECO:0000256" key="7">
    <source>
        <dbReference type="ARBA" id="ARBA00023242"/>
    </source>
</evidence>
<dbReference type="GO" id="GO:0060562">
    <property type="term" value="P:epithelial tube morphogenesis"/>
    <property type="evidence" value="ECO:0007669"/>
    <property type="project" value="UniProtKB-ARBA"/>
</dbReference>
<dbReference type="GO" id="GO:0000978">
    <property type="term" value="F:RNA polymerase II cis-regulatory region sequence-specific DNA binding"/>
    <property type="evidence" value="ECO:0007669"/>
    <property type="project" value="TreeGrafter"/>
</dbReference>
<comment type="subunit">
    <text evidence="9">Interacts (via SNAG domain) with LIMD1 (via LIM domains), WTIP (via LIM domains) and AJUBA (via LIM domains).</text>
</comment>
<dbReference type="GO" id="GO:0000981">
    <property type="term" value="F:DNA-binding transcription factor activity, RNA polymerase II-specific"/>
    <property type="evidence" value="ECO:0007669"/>
    <property type="project" value="TreeGrafter"/>
</dbReference>
<dbReference type="FunFam" id="3.30.160.60:FF:000169">
    <property type="entry name" value="transcriptional repressor scratch 2"/>
    <property type="match status" value="1"/>
</dbReference>
<feature type="domain" description="C2H2-type" evidence="14">
    <location>
        <begin position="353"/>
        <end position="380"/>
    </location>
</feature>
<evidence type="ECO:0000256" key="11">
    <source>
        <dbReference type="ARBA" id="ARBA00083685"/>
    </source>
</evidence>
<evidence type="ECO:0000256" key="8">
    <source>
        <dbReference type="ARBA" id="ARBA00037948"/>
    </source>
</evidence>
<dbReference type="InterPro" id="IPR050527">
    <property type="entry name" value="Snail/Krueppel_Znf"/>
</dbReference>
<evidence type="ECO:0000256" key="5">
    <source>
        <dbReference type="ARBA" id="ARBA00022833"/>
    </source>
</evidence>
<dbReference type="FunFam" id="3.30.160.60:FF:000043">
    <property type="entry name" value="Scratch family zinc finger 2"/>
    <property type="match status" value="1"/>
</dbReference>
<feature type="compositionally biased region" description="Low complexity" evidence="13">
    <location>
        <begin position="500"/>
        <end position="510"/>
    </location>
</feature>
<dbReference type="EMBL" id="JAHXZJ010002982">
    <property type="protein sequence ID" value="KAH0534933.1"/>
    <property type="molecule type" value="Genomic_DNA"/>
</dbReference>
<evidence type="ECO:0000256" key="1">
    <source>
        <dbReference type="ARBA" id="ARBA00004123"/>
    </source>
</evidence>
<dbReference type="Gene3D" id="3.30.160.60">
    <property type="entry name" value="Classic Zinc Finger"/>
    <property type="match status" value="4"/>
</dbReference>
<dbReference type="InterPro" id="IPR036236">
    <property type="entry name" value="Znf_C2H2_sf"/>
</dbReference>
<feature type="domain" description="C2H2-type" evidence="14">
    <location>
        <begin position="466"/>
        <end position="484"/>
    </location>
</feature>
<evidence type="ECO:0000256" key="2">
    <source>
        <dbReference type="ARBA" id="ARBA00022723"/>
    </source>
</evidence>
<evidence type="ECO:0000256" key="3">
    <source>
        <dbReference type="ARBA" id="ARBA00022737"/>
    </source>
</evidence>
<dbReference type="SMART" id="SM00355">
    <property type="entry name" value="ZnF_C2H2"/>
    <property type="match status" value="5"/>
</dbReference>
<sequence>MPRCYMVKKALCNKYMSVTRGFENWSKTKDSSSLQATAITDSSKVSIASINSQDWKEFPLRDGVIEKNICSVSTSTLSSYSSLQSERNSPILDRELVKYTESKVISTVPPTIVNGDSRSRSPAILASEIQDAEETPVFRDRSAAETEAAHDLLELSRSLPPLPPPSIAVGPHNIVESPVTENVQEISIYQSIEPPIYQVNTIDLTGNTATVYQQQPTGIIYEPTIVQQASGGVFIPLSPVQEILFTYTTPTIPSILATQVSTLEAPPLTPPISECSSDIENNNPNLQPNQRDKEVQTVIEQTEVKTASYTYDTLLVADGRSKNKKQISNIINQNNAITEITVEPLEVPRAGRYICCECGKQYATSSNLSRHKQTHRSINSQSAKKCIHCGKAYVSMPALAMHVLTHKLTHSCGVCGKMFSRPWLLQGHLRSHTGEKPYGCAHCGKAFADRSNLRAHMQTHSVDKNYECPKCHKSFALKSYLNKHLESACQRDNDDDSSNDIDSPNPSLSSAEREVKY</sequence>
<comment type="caution">
    <text evidence="15">The sequence shown here is derived from an EMBL/GenBank/DDBJ whole genome shotgun (WGS) entry which is preliminary data.</text>
</comment>
<evidence type="ECO:0000256" key="9">
    <source>
        <dbReference type="ARBA" id="ARBA00064979"/>
    </source>
</evidence>
<proteinExistence type="inferred from homology"/>
<feature type="domain" description="C2H2-type" evidence="14">
    <location>
        <begin position="438"/>
        <end position="465"/>
    </location>
</feature>
<dbReference type="PROSITE" id="PS00028">
    <property type="entry name" value="ZINC_FINGER_C2H2_1"/>
    <property type="match status" value="4"/>
</dbReference>
<evidence type="ECO:0000313" key="16">
    <source>
        <dbReference type="Proteomes" id="UP000826195"/>
    </source>
</evidence>
<evidence type="ECO:0000256" key="13">
    <source>
        <dbReference type="SAM" id="MobiDB-lite"/>
    </source>
</evidence>
<dbReference type="FunFam" id="3.30.160.60:FF:000207">
    <property type="entry name" value="zinc finger protein SNAI2"/>
    <property type="match status" value="1"/>
</dbReference>
<keyword evidence="5" id="KW-0862">Zinc</keyword>
<dbReference type="GO" id="GO:0005634">
    <property type="term" value="C:nucleus"/>
    <property type="evidence" value="ECO:0007669"/>
    <property type="project" value="UniProtKB-SubCell"/>
</dbReference>
<dbReference type="GO" id="GO:0045944">
    <property type="term" value="P:positive regulation of transcription by RNA polymerase II"/>
    <property type="evidence" value="ECO:0007669"/>
    <property type="project" value="UniProtKB-ARBA"/>
</dbReference>
<evidence type="ECO:0000313" key="15">
    <source>
        <dbReference type="EMBL" id="KAH0534933.1"/>
    </source>
</evidence>
<organism evidence="15 16">
    <name type="scientific">Cotesia glomerata</name>
    <name type="common">Lepidopteran parasitic wasp</name>
    <name type="synonym">Apanteles glomeratus</name>
    <dbReference type="NCBI Taxonomy" id="32391"/>
    <lineage>
        <taxon>Eukaryota</taxon>
        <taxon>Metazoa</taxon>
        <taxon>Ecdysozoa</taxon>
        <taxon>Arthropoda</taxon>
        <taxon>Hexapoda</taxon>
        <taxon>Insecta</taxon>
        <taxon>Pterygota</taxon>
        <taxon>Neoptera</taxon>
        <taxon>Endopterygota</taxon>
        <taxon>Hymenoptera</taxon>
        <taxon>Apocrita</taxon>
        <taxon>Ichneumonoidea</taxon>
        <taxon>Braconidae</taxon>
        <taxon>Microgastrinae</taxon>
        <taxon>Cotesia</taxon>
    </lineage>
</organism>
<protein>
    <recommendedName>
        <fullName evidence="10">Transcriptional repressor scratch 1</fullName>
    </recommendedName>
    <alternativeName>
        <fullName evidence="11">Scratch homolog 1 zinc finger protein</fullName>
    </alternativeName>
</protein>
<keyword evidence="6" id="KW-0238">DNA-binding</keyword>
<dbReference type="InterPro" id="IPR013087">
    <property type="entry name" value="Znf_C2H2_type"/>
</dbReference>
<gene>
    <name evidence="15" type="ORF">KQX54_010447</name>
</gene>
<comment type="similarity">
    <text evidence="8">Belongs to the snail C2H2-type zinc-finger protein family.</text>
</comment>
<feature type="domain" description="C2H2-type" evidence="14">
    <location>
        <begin position="410"/>
        <end position="437"/>
    </location>
</feature>
<evidence type="ECO:0000256" key="12">
    <source>
        <dbReference type="PROSITE-ProRule" id="PRU00042"/>
    </source>
</evidence>
<dbReference type="GO" id="GO:2000177">
    <property type="term" value="P:regulation of neural precursor cell proliferation"/>
    <property type="evidence" value="ECO:0007669"/>
    <property type="project" value="UniProtKB-ARBA"/>
</dbReference>
<dbReference type="PANTHER" id="PTHR24388">
    <property type="entry name" value="ZINC FINGER PROTEIN"/>
    <property type="match status" value="1"/>
</dbReference>
<dbReference type="Pfam" id="PF00096">
    <property type="entry name" value="zf-C2H2"/>
    <property type="match status" value="4"/>
</dbReference>
<keyword evidence="3" id="KW-0677">Repeat</keyword>
<feature type="region of interest" description="Disordered" evidence="13">
    <location>
        <begin position="491"/>
        <end position="517"/>
    </location>
</feature>
<dbReference type="PROSITE" id="PS50157">
    <property type="entry name" value="ZINC_FINGER_C2H2_2"/>
    <property type="match status" value="4"/>
</dbReference>
<keyword evidence="2" id="KW-0479">Metal-binding</keyword>
<comment type="subcellular location">
    <subcellularLocation>
        <location evidence="1">Nucleus</location>
    </subcellularLocation>
</comment>
<evidence type="ECO:0000256" key="10">
    <source>
        <dbReference type="ARBA" id="ARBA00071743"/>
    </source>
</evidence>
<dbReference type="GO" id="GO:0055059">
    <property type="term" value="P:asymmetric neuroblast division"/>
    <property type="evidence" value="ECO:0007669"/>
    <property type="project" value="UniProtKB-ARBA"/>
</dbReference>
<keyword evidence="16" id="KW-1185">Reference proteome</keyword>
<dbReference type="SUPFAM" id="SSF57667">
    <property type="entry name" value="beta-beta-alpha zinc fingers"/>
    <property type="match status" value="2"/>
</dbReference>
<dbReference type="AlphaFoldDB" id="A0AAV7HVZ6"/>
<dbReference type="GO" id="GO:0008270">
    <property type="term" value="F:zinc ion binding"/>
    <property type="evidence" value="ECO:0007669"/>
    <property type="project" value="UniProtKB-KW"/>
</dbReference>
<name>A0AAV7HVZ6_COTGL</name>
<evidence type="ECO:0000256" key="4">
    <source>
        <dbReference type="ARBA" id="ARBA00022771"/>
    </source>
</evidence>